<dbReference type="PANTHER" id="PTHR47939:SF9">
    <property type="entry name" value="(WILD MALAYSIAN BANANA) HYPOTHETICAL PROTEIN"/>
    <property type="match status" value="1"/>
</dbReference>
<dbReference type="AlphaFoldDB" id="A0AAJ6VGY5"/>
<organism evidence="5 6">
    <name type="scientific">Populus euphratica</name>
    <name type="common">Euphrates poplar</name>
    <dbReference type="NCBI Taxonomy" id="75702"/>
    <lineage>
        <taxon>Eukaryota</taxon>
        <taxon>Viridiplantae</taxon>
        <taxon>Streptophyta</taxon>
        <taxon>Embryophyta</taxon>
        <taxon>Tracheophyta</taxon>
        <taxon>Spermatophyta</taxon>
        <taxon>Magnoliopsida</taxon>
        <taxon>eudicotyledons</taxon>
        <taxon>Gunneridae</taxon>
        <taxon>Pentapetalae</taxon>
        <taxon>rosids</taxon>
        <taxon>fabids</taxon>
        <taxon>Malpighiales</taxon>
        <taxon>Salicaceae</taxon>
        <taxon>Saliceae</taxon>
        <taxon>Populus</taxon>
    </lineage>
</organism>
<feature type="repeat" description="PPR" evidence="4">
    <location>
        <begin position="344"/>
        <end position="378"/>
    </location>
</feature>
<gene>
    <name evidence="6" type="primary">LOC105142196</name>
</gene>
<evidence type="ECO:0000313" key="5">
    <source>
        <dbReference type="Proteomes" id="UP000694918"/>
    </source>
</evidence>
<dbReference type="NCBIfam" id="TIGR00756">
    <property type="entry name" value="PPR"/>
    <property type="match status" value="3"/>
</dbReference>
<protein>
    <submittedName>
        <fullName evidence="6">Pentatricopeptide repeat-containing protein At1g61870, mitochondrial-like</fullName>
    </submittedName>
</protein>
<evidence type="ECO:0000256" key="2">
    <source>
        <dbReference type="ARBA" id="ARBA00022737"/>
    </source>
</evidence>
<dbReference type="PANTHER" id="PTHR47939">
    <property type="entry name" value="MEMBRANE-ASSOCIATED SALT-INDUCIBLE PROTEIN-LIKE"/>
    <property type="match status" value="1"/>
</dbReference>
<evidence type="ECO:0000256" key="4">
    <source>
        <dbReference type="PROSITE-ProRule" id="PRU00708"/>
    </source>
</evidence>
<proteinExistence type="inferred from homology"/>
<keyword evidence="2" id="KW-0677">Repeat</keyword>
<dbReference type="PROSITE" id="PS51375">
    <property type="entry name" value="PPR"/>
    <property type="match status" value="3"/>
</dbReference>
<dbReference type="Pfam" id="PF12854">
    <property type="entry name" value="PPR_1"/>
    <property type="match status" value="1"/>
</dbReference>
<dbReference type="Proteomes" id="UP000694918">
    <property type="component" value="Unplaced"/>
</dbReference>
<name>A0AAJ6VGY5_POPEU</name>
<dbReference type="Gene3D" id="1.25.40.10">
    <property type="entry name" value="Tetratricopeptide repeat domain"/>
    <property type="match status" value="2"/>
</dbReference>
<dbReference type="FunFam" id="1.25.40.10:FF:001070">
    <property type="entry name" value="Pentatricopeptide repeat-containing protein At1g11630, mitochondrial"/>
    <property type="match status" value="1"/>
</dbReference>
<feature type="repeat" description="PPR" evidence="4">
    <location>
        <begin position="238"/>
        <end position="272"/>
    </location>
</feature>
<dbReference type="RefSeq" id="XP_011048015.1">
    <property type="nucleotide sequence ID" value="XM_011049713.1"/>
</dbReference>
<dbReference type="InterPro" id="IPR002885">
    <property type="entry name" value="PPR_rpt"/>
</dbReference>
<evidence type="ECO:0000256" key="3">
    <source>
        <dbReference type="ARBA" id="ARBA00022946"/>
    </source>
</evidence>
<dbReference type="Pfam" id="PF13041">
    <property type="entry name" value="PPR_2"/>
    <property type="match status" value="1"/>
</dbReference>
<accession>A0AAJ6VGY5</accession>
<dbReference type="InterPro" id="IPR011990">
    <property type="entry name" value="TPR-like_helical_dom_sf"/>
</dbReference>
<reference evidence="6" key="1">
    <citation type="submission" date="2025-08" db="UniProtKB">
        <authorList>
            <consortium name="RefSeq"/>
        </authorList>
    </citation>
    <scope>IDENTIFICATION</scope>
</reference>
<dbReference type="InterPro" id="IPR050667">
    <property type="entry name" value="PPR-containing_protein"/>
</dbReference>
<keyword evidence="5" id="KW-1185">Reference proteome</keyword>
<dbReference type="KEGG" id="peu:105142196"/>
<keyword evidence="3" id="KW-0809">Transit peptide</keyword>
<dbReference type="GeneID" id="105142196"/>
<evidence type="ECO:0000256" key="1">
    <source>
        <dbReference type="ARBA" id="ARBA00007626"/>
    </source>
</evidence>
<dbReference type="Pfam" id="PF01535">
    <property type="entry name" value="PPR"/>
    <property type="match status" value="2"/>
</dbReference>
<sequence length="461" mass="52177">MVARLTPDQKVACSIHVGFNSLPRRINLFFFFFLIKNSAPYPQIIHPHPPYHSPYPPFPSTKMALFARLRLQFLHLRHHINFSTSPLSSKSKTRAALSLLKSETNPEKILEICRSACLTPYAHIDRITFSVAIDKLAKSNTFSYIDDFLTDLRTSRPDLRTVRFAAHSIILYGQAGMIDQAIRLFKEYHEKNQNDVVLTSGSVKLLNALLFSCILAKKYDEVNRVFVDFSKRYKIEPNLETFNTVIQSFCESGSSSSCYSVLNEMDMKGVKPNETTFGHLFAGFYREEKYEDVGTVSKMIEEDYGISPGIGVYNIRIHSLCKLKRAREANVLLEGCLSKGITPNGVTYSHLILGFCMEGDLEEAKRLFKSMENRGCQPAYSCYATLVYFLGKGGDFESAYRVCKESMGKKMVPNFSTMKILVQGLASSGEVDKAKELIGEVKERFSKNIELWNEIEAGLPQ</sequence>
<comment type="similarity">
    <text evidence="1">Belongs to the PPR family. P subfamily.</text>
</comment>
<evidence type="ECO:0000313" key="6">
    <source>
        <dbReference type="RefSeq" id="XP_011048015.1"/>
    </source>
</evidence>
<feature type="repeat" description="PPR" evidence="4">
    <location>
        <begin position="309"/>
        <end position="343"/>
    </location>
</feature>